<keyword evidence="10" id="KW-1185">Reference proteome</keyword>
<evidence type="ECO:0000256" key="1">
    <source>
        <dbReference type="ARBA" id="ARBA00008792"/>
    </source>
</evidence>
<dbReference type="GO" id="GO:0003723">
    <property type="term" value="F:RNA binding"/>
    <property type="evidence" value="ECO:0007669"/>
    <property type="project" value="TreeGrafter"/>
</dbReference>
<evidence type="ECO:0000259" key="8">
    <source>
        <dbReference type="PROSITE" id="PS51194"/>
    </source>
</evidence>
<dbReference type="Gene3D" id="1.20.120.1080">
    <property type="match status" value="1"/>
</dbReference>
<dbReference type="InterPro" id="IPR001650">
    <property type="entry name" value="Helicase_C-like"/>
</dbReference>
<name>A0A9P6T944_9BASI</name>
<dbReference type="Pfam" id="PF21010">
    <property type="entry name" value="HA2_C"/>
    <property type="match status" value="1"/>
</dbReference>
<dbReference type="InterPro" id="IPR002464">
    <property type="entry name" value="DNA/RNA_helicase_DEAH_CS"/>
</dbReference>
<dbReference type="GO" id="GO:1990904">
    <property type="term" value="C:ribonucleoprotein complex"/>
    <property type="evidence" value="ECO:0007669"/>
    <property type="project" value="UniProtKB-ARBA"/>
</dbReference>
<dbReference type="Proteomes" id="UP000886653">
    <property type="component" value="Unassembled WGS sequence"/>
</dbReference>
<feature type="region of interest" description="Disordered" evidence="6">
    <location>
        <begin position="1"/>
        <end position="37"/>
    </location>
</feature>
<dbReference type="FunFam" id="3.40.50.300:FF:003770">
    <property type="entry name" value="ATP-dependent RNA helicase DHR1, putative"/>
    <property type="match status" value="1"/>
</dbReference>
<gene>
    <name evidence="9" type="ORF">CROQUDRAFT_49156</name>
</gene>
<dbReference type="Gene3D" id="3.40.50.300">
    <property type="entry name" value="P-loop containing nucleotide triphosphate hydrolases"/>
    <property type="match status" value="3"/>
</dbReference>
<dbReference type="SMART" id="SM00487">
    <property type="entry name" value="DEXDc"/>
    <property type="match status" value="1"/>
</dbReference>
<feature type="region of interest" description="Disordered" evidence="6">
    <location>
        <begin position="310"/>
        <end position="350"/>
    </location>
</feature>
<reference evidence="9" key="1">
    <citation type="submission" date="2013-11" db="EMBL/GenBank/DDBJ databases">
        <title>Genome sequence of the fusiform rust pathogen reveals effectors for host alternation and coevolution with pine.</title>
        <authorList>
            <consortium name="DOE Joint Genome Institute"/>
            <person name="Smith K."/>
            <person name="Pendleton A."/>
            <person name="Kubisiak T."/>
            <person name="Anderson C."/>
            <person name="Salamov A."/>
            <person name="Aerts A."/>
            <person name="Riley R."/>
            <person name="Clum A."/>
            <person name="Lindquist E."/>
            <person name="Ence D."/>
            <person name="Campbell M."/>
            <person name="Kronenberg Z."/>
            <person name="Feau N."/>
            <person name="Dhillon B."/>
            <person name="Hamelin R."/>
            <person name="Burleigh J."/>
            <person name="Smith J."/>
            <person name="Yandell M."/>
            <person name="Nelson C."/>
            <person name="Grigoriev I."/>
            <person name="Davis J."/>
        </authorList>
    </citation>
    <scope>NUCLEOTIDE SEQUENCE</scope>
    <source>
        <strain evidence="9">G11</strain>
    </source>
</reference>
<comment type="similarity">
    <text evidence="1">Belongs to the DEAD box helicase family. DEAH subfamily.</text>
</comment>
<dbReference type="Pfam" id="PF00271">
    <property type="entry name" value="Helicase_C"/>
    <property type="match status" value="1"/>
</dbReference>
<dbReference type="AlphaFoldDB" id="A0A9P6T944"/>
<dbReference type="InterPro" id="IPR007502">
    <property type="entry name" value="Helicase-assoc_dom"/>
</dbReference>
<proteinExistence type="inferred from homology"/>
<dbReference type="GO" id="GO:0005730">
    <property type="term" value="C:nucleolus"/>
    <property type="evidence" value="ECO:0007669"/>
    <property type="project" value="TreeGrafter"/>
</dbReference>
<feature type="compositionally biased region" description="Basic and acidic residues" evidence="6">
    <location>
        <begin position="317"/>
        <end position="330"/>
    </location>
</feature>
<dbReference type="GO" id="GO:0016787">
    <property type="term" value="F:hydrolase activity"/>
    <property type="evidence" value="ECO:0007669"/>
    <property type="project" value="UniProtKB-KW"/>
</dbReference>
<evidence type="ECO:0000259" key="7">
    <source>
        <dbReference type="PROSITE" id="PS51192"/>
    </source>
</evidence>
<dbReference type="PANTHER" id="PTHR18934">
    <property type="entry name" value="ATP-DEPENDENT RNA HELICASE"/>
    <property type="match status" value="1"/>
</dbReference>
<evidence type="ECO:0000256" key="4">
    <source>
        <dbReference type="ARBA" id="ARBA00022806"/>
    </source>
</evidence>
<evidence type="ECO:0000256" key="2">
    <source>
        <dbReference type="ARBA" id="ARBA00022741"/>
    </source>
</evidence>
<dbReference type="GO" id="GO:0005524">
    <property type="term" value="F:ATP binding"/>
    <property type="evidence" value="ECO:0007669"/>
    <property type="project" value="UniProtKB-KW"/>
</dbReference>
<dbReference type="SMART" id="SM00490">
    <property type="entry name" value="HELICc"/>
    <property type="match status" value="1"/>
</dbReference>
<dbReference type="Pfam" id="PF00270">
    <property type="entry name" value="DEAD"/>
    <property type="match status" value="1"/>
</dbReference>
<dbReference type="FunFam" id="3.40.50.300:FF:002693">
    <property type="entry name" value="Predicted protein"/>
    <property type="match status" value="1"/>
</dbReference>
<dbReference type="InterPro" id="IPR014001">
    <property type="entry name" value="Helicase_ATP-bd"/>
</dbReference>
<evidence type="ECO:0000313" key="9">
    <source>
        <dbReference type="EMBL" id="KAG0143200.1"/>
    </source>
</evidence>
<dbReference type="OrthoDB" id="10253254at2759"/>
<evidence type="ECO:0000256" key="3">
    <source>
        <dbReference type="ARBA" id="ARBA00022801"/>
    </source>
</evidence>
<dbReference type="InterPro" id="IPR011545">
    <property type="entry name" value="DEAD/DEAH_box_helicase_dom"/>
</dbReference>
<comment type="caution">
    <text evidence="9">The sequence shown here is derived from an EMBL/GenBank/DDBJ whole genome shotgun (WGS) entry which is preliminary data.</text>
</comment>
<dbReference type="InterPro" id="IPR027417">
    <property type="entry name" value="P-loop_NTPase"/>
</dbReference>
<dbReference type="PROSITE" id="PS00690">
    <property type="entry name" value="DEAH_ATP_HELICASE"/>
    <property type="match status" value="1"/>
</dbReference>
<feature type="compositionally biased region" description="Basic and acidic residues" evidence="6">
    <location>
        <begin position="20"/>
        <end position="32"/>
    </location>
</feature>
<keyword evidence="5" id="KW-0067">ATP-binding</keyword>
<evidence type="ECO:0000256" key="6">
    <source>
        <dbReference type="SAM" id="MobiDB-lite"/>
    </source>
</evidence>
<keyword evidence="2" id="KW-0547">Nucleotide-binding</keyword>
<dbReference type="Pfam" id="PF07717">
    <property type="entry name" value="OB_NTP_bind"/>
    <property type="match status" value="1"/>
</dbReference>
<dbReference type="CDD" id="cd17982">
    <property type="entry name" value="DEXHc_DHX37"/>
    <property type="match status" value="1"/>
</dbReference>
<keyword evidence="4" id="KW-0347">Helicase</keyword>
<protein>
    <recommendedName>
        <fullName evidence="11">ATP-dependent RNA helicase</fullName>
    </recommendedName>
</protein>
<dbReference type="SMART" id="SM00847">
    <property type="entry name" value="HA2"/>
    <property type="match status" value="1"/>
</dbReference>
<dbReference type="EMBL" id="MU167326">
    <property type="protein sequence ID" value="KAG0143200.1"/>
    <property type="molecule type" value="Genomic_DNA"/>
</dbReference>
<dbReference type="InterPro" id="IPR003593">
    <property type="entry name" value="AAA+_ATPase"/>
</dbReference>
<sequence>MGFSRPRYNQKARTNQTIKNQEDNNTTKDKKVSKNKQKKINAYLSKQLKKDHHNHLLKELEQSQSTINDPTALISTSHLNSEKLKTQQQIQQITINIESRKKERVKEIINKRKRKQKDYHSEGEETETDEITPVNSFSGALMIVDDEKNIKVENSQIITTNSTTQLNKPIVLGSALAPGAVIINKKRKIEPTEKLNRQKQITDDIVETDQDSFDSSDSSEEEEASDRCSTEEWNGCQIDDEEEWNGIDSVAIDEQLKIAETRIIDSGRVKGGFRDWANEQLQKVDENNKLELTNEDSSSTTIINEIHNELPCPNAHEPSEERENNDKELTNQKTNNESRSNIKCGPLGTPNDLPTTDLYLHQKTTNVPLNRTSEIMASRSLLPIFAEENKIMEIIKRNTVIVICGETGSGKTTQIPQFLYESGYGNSNSDNPGMIGITQPRRVAAVSMAKRVEEEMGLKEAGIISYQIRYDTNTKLSTRIKFMTDGILLRELSHDFLLNKYSVIIIDEAHERSINTDVLIGILSRIVKLRYQRWFENKLENKPLRLIIMSATLRVNDFIKNDKLFKIPPPLIEVKSRQFDVTIHFNKKTKFNYLLESFKKAAKIHSRLPKGGILIFLTGQIEIQNLCKKLENKFGKLAIEKRKKMKELSNLKFESKREKNLAVKEDDKILNNSGLEIEVEDIELGKDEHELADDIDKGNEVEEDLEALDTDDEDDGFDDDDEVEGIDLIEDSDIPMYILPLYSLLPTEEQMKVFKDPPQDSRLVIVATNVAETSLTIPNIKYVVDSGRSKERYYDQQTGIQSYKIDWISKASAAQRSGRAGRTGPGHCYRLYSSNVFENYFEEFSKPEINKIPIDNIVLQMKSMNIDTVINFPFPTPPDRFSLKKAEISLSHLGALNFKNQNSQDYLFDENHNEKHQEATITNLGRVMAQYPLNPRFSRMLVSGNQHNCLPYVIALVSILSVGDPFLHEEDIMINVADDHLSNNDEIKLIKNDEVKFKEIRKIKRKQYFKIQSFYSRLGNGISDLFKILAIVGAFEFNYYSNRPNLRNHLKEFCDENFVRFKAMEEIHKLRIQITKIVKNSIGEEVENIDLNLNLSPPNELQLKVLRQLITASFIDQVAVKTTLLPNSSTKITKSNTLVSYKAIGIKEDVYIHPSSILFNKLPDFIVFQEIIRNNHDKIYIKGITQINSNWLPIIGKSLCKFSKPLEGDKLTINNKGTLENERFCKVIPTFGCGQKFTGLEIDLDPILVKQKRVGNRWVWV</sequence>
<keyword evidence="3" id="KW-0378">Hydrolase</keyword>
<dbReference type="PANTHER" id="PTHR18934:SF99">
    <property type="entry name" value="ATP-DEPENDENT RNA HELICASE DHX37-RELATED"/>
    <property type="match status" value="1"/>
</dbReference>
<evidence type="ECO:0008006" key="11">
    <source>
        <dbReference type="Google" id="ProtNLM"/>
    </source>
</evidence>
<dbReference type="CDD" id="cd18791">
    <property type="entry name" value="SF2_C_RHA"/>
    <property type="match status" value="1"/>
</dbReference>
<feature type="compositionally biased region" description="Polar residues" evidence="6">
    <location>
        <begin position="331"/>
        <end position="341"/>
    </location>
</feature>
<dbReference type="InterPro" id="IPR011709">
    <property type="entry name" value="DEAD-box_helicase_OB_fold"/>
</dbReference>
<feature type="domain" description="Helicase C-terminal" evidence="8">
    <location>
        <begin position="700"/>
        <end position="865"/>
    </location>
</feature>
<evidence type="ECO:0000256" key="5">
    <source>
        <dbReference type="ARBA" id="ARBA00022840"/>
    </source>
</evidence>
<dbReference type="GO" id="GO:0004386">
    <property type="term" value="F:helicase activity"/>
    <property type="evidence" value="ECO:0007669"/>
    <property type="project" value="UniProtKB-KW"/>
</dbReference>
<feature type="region of interest" description="Disordered" evidence="6">
    <location>
        <begin position="194"/>
        <end position="232"/>
    </location>
</feature>
<dbReference type="SMART" id="SM00382">
    <property type="entry name" value="AAA"/>
    <property type="match status" value="1"/>
</dbReference>
<accession>A0A9P6T944</accession>
<dbReference type="PROSITE" id="PS51192">
    <property type="entry name" value="HELICASE_ATP_BIND_1"/>
    <property type="match status" value="1"/>
</dbReference>
<feature type="compositionally biased region" description="Acidic residues" evidence="6">
    <location>
        <begin position="204"/>
        <end position="224"/>
    </location>
</feature>
<dbReference type="PROSITE" id="PS51194">
    <property type="entry name" value="HELICASE_CTER"/>
    <property type="match status" value="1"/>
</dbReference>
<organism evidence="9 10">
    <name type="scientific">Cronartium quercuum f. sp. fusiforme G11</name>
    <dbReference type="NCBI Taxonomy" id="708437"/>
    <lineage>
        <taxon>Eukaryota</taxon>
        <taxon>Fungi</taxon>
        <taxon>Dikarya</taxon>
        <taxon>Basidiomycota</taxon>
        <taxon>Pucciniomycotina</taxon>
        <taxon>Pucciniomycetes</taxon>
        <taxon>Pucciniales</taxon>
        <taxon>Coleosporiaceae</taxon>
        <taxon>Cronartium</taxon>
    </lineage>
</organism>
<dbReference type="SUPFAM" id="SSF52540">
    <property type="entry name" value="P-loop containing nucleoside triphosphate hydrolases"/>
    <property type="match status" value="1"/>
</dbReference>
<evidence type="ECO:0000313" key="10">
    <source>
        <dbReference type="Proteomes" id="UP000886653"/>
    </source>
</evidence>
<dbReference type="GO" id="GO:0000462">
    <property type="term" value="P:maturation of SSU-rRNA from tricistronic rRNA transcript (SSU-rRNA, 5.8S rRNA, LSU-rRNA)"/>
    <property type="evidence" value="ECO:0007669"/>
    <property type="project" value="TreeGrafter"/>
</dbReference>
<feature type="domain" description="Helicase ATP-binding" evidence="7">
    <location>
        <begin position="392"/>
        <end position="571"/>
    </location>
</feature>